<evidence type="ECO:0000313" key="2">
    <source>
        <dbReference type="EMBL" id="CAG6741632.1"/>
    </source>
</evidence>
<accession>A0A8D8Z6E5</accession>
<organism evidence="2">
    <name type="scientific">Cacopsylla melanoneura</name>
    <dbReference type="NCBI Taxonomy" id="428564"/>
    <lineage>
        <taxon>Eukaryota</taxon>
        <taxon>Metazoa</taxon>
        <taxon>Ecdysozoa</taxon>
        <taxon>Arthropoda</taxon>
        <taxon>Hexapoda</taxon>
        <taxon>Insecta</taxon>
        <taxon>Pterygota</taxon>
        <taxon>Neoptera</taxon>
        <taxon>Paraneoptera</taxon>
        <taxon>Hemiptera</taxon>
        <taxon>Sternorrhyncha</taxon>
        <taxon>Psylloidea</taxon>
        <taxon>Psyllidae</taxon>
        <taxon>Psyllinae</taxon>
        <taxon>Cacopsylla</taxon>
    </lineage>
</organism>
<proteinExistence type="predicted"/>
<dbReference type="EMBL" id="HBUF01428087">
    <property type="protein sequence ID" value="CAG6741632.1"/>
    <property type="molecule type" value="Transcribed_RNA"/>
</dbReference>
<feature type="transmembrane region" description="Helical" evidence="1">
    <location>
        <begin position="47"/>
        <end position="68"/>
    </location>
</feature>
<name>A0A8D8Z6E5_9HEMI</name>
<evidence type="ECO:0000256" key="1">
    <source>
        <dbReference type="SAM" id="Phobius"/>
    </source>
</evidence>
<keyword evidence="1" id="KW-0472">Membrane</keyword>
<protein>
    <submittedName>
        <fullName evidence="2">Uncharacterized protein</fullName>
    </submittedName>
</protein>
<reference evidence="2" key="1">
    <citation type="submission" date="2021-05" db="EMBL/GenBank/DDBJ databases">
        <authorList>
            <person name="Alioto T."/>
            <person name="Alioto T."/>
            <person name="Gomez Garrido J."/>
        </authorList>
    </citation>
    <scope>NUCLEOTIDE SEQUENCE</scope>
</reference>
<keyword evidence="1" id="KW-1133">Transmembrane helix</keyword>
<keyword evidence="1" id="KW-0812">Transmembrane</keyword>
<sequence>MRLSSWVWCWMMRWRTHMQALSSRLASAVFALRSIRRNIDSVTSLNAYFAYFHSIISYAILFWGFTAGTGDILILQKKAVRAVFGLTQRTSCRPYFKNNNILTLYAQLTLDSCLAIHKLSGTLMKHENVHRHNTRNKSNIVKSNRLGFSFLNGGVNLYNLLPTSHKELNQERLREALKSKLAEAVPYSLDECISALRTLC</sequence>
<dbReference type="AlphaFoldDB" id="A0A8D8Z6E5"/>